<keyword evidence="5" id="KW-0808">Transferase</keyword>
<protein>
    <recommendedName>
        <fullName evidence="3">non-specific serine/threonine protein kinase</fullName>
        <ecNumber evidence="3">2.7.11.1</ecNumber>
    </recommendedName>
</protein>
<dbReference type="SMART" id="SM00220">
    <property type="entry name" value="S_TKc"/>
    <property type="match status" value="1"/>
</dbReference>
<feature type="region of interest" description="Disordered" evidence="16">
    <location>
        <begin position="178"/>
        <end position="217"/>
    </location>
</feature>
<dbReference type="InterPro" id="IPR011992">
    <property type="entry name" value="EF-hand-dom_pair"/>
</dbReference>
<reference evidence="19" key="1">
    <citation type="submission" date="2021-01" db="EMBL/GenBank/DDBJ databases">
        <authorList>
            <person name="Corre E."/>
            <person name="Pelletier E."/>
            <person name="Niang G."/>
            <person name="Scheremetjew M."/>
            <person name="Finn R."/>
            <person name="Kale V."/>
            <person name="Holt S."/>
            <person name="Cochrane G."/>
            <person name="Meng A."/>
            <person name="Brown T."/>
            <person name="Cohen L."/>
        </authorList>
    </citation>
    <scope>NUCLEOTIDE SEQUENCE</scope>
    <source>
        <strain evidence="19">CCMP3105</strain>
    </source>
</reference>
<keyword evidence="8 15" id="KW-0547">Nucleotide-binding</keyword>
<evidence type="ECO:0000256" key="16">
    <source>
        <dbReference type="SAM" id="MobiDB-lite"/>
    </source>
</evidence>
<comment type="cofactor">
    <cofactor evidence="1">
        <name>Mg(2+)</name>
        <dbReference type="ChEBI" id="CHEBI:18420"/>
    </cofactor>
</comment>
<keyword evidence="7" id="KW-0677">Repeat</keyword>
<evidence type="ECO:0000256" key="5">
    <source>
        <dbReference type="ARBA" id="ARBA00022679"/>
    </source>
</evidence>
<dbReference type="EC" id="2.7.11.1" evidence="3"/>
<evidence type="ECO:0000256" key="13">
    <source>
        <dbReference type="ARBA" id="ARBA00047899"/>
    </source>
</evidence>
<comment type="catalytic activity">
    <reaction evidence="14">
        <text>L-seryl-[protein] + ATP = O-phospho-L-seryl-[protein] + ADP + H(+)</text>
        <dbReference type="Rhea" id="RHEA:17989"/>
        <dbReference type="Rhea" id="RHEA-COMP:9863"/>
        <dbReference type="Rhea" id="RHEA-COMP:11604"/>
        <dbReference type="ChEBI" id="CHEBI:15378"/>
        <dbReference type="ChEBI" id="CHEBI:29999"/>
        <dbReference type="ChEBI" id="CHEBI:30616"/>
        <dbReference type="ChEBI" id="CHEBI:83421"/>
        <dbReference type="ChEBI" id="CHEBI:456216"/>
        <dbReference type="EC" id="2.7.11.1"/>
    </reaction>
</comment>
<keyword evidence="6" id="KW-0479">Metal-binding</keyword>
<dbReference type="GO" id="GO:0005509">
    <property type="term" value="F:calcium ion binding"/>
    <property type="evidence" value="ECO:0007669"/>
    <property type="project" value="InterPro"/>
</dbReference>
<organism evidence="19">
    <name type="scientific">Alexandrium monilatum</name>
    <dbReference type="NCBI Taxonomy" id="311494"/>
    <lineage>
        <taxon>Eukaryota</taxon>
        <taxon>Sar</taxon>
        <taxon>Alveolata</taxon>
        <taxon>Dinophyceae</taxon>
        <taxon>Gonyaulacales</taxon>
        <taxon>Pyrocystaceae</taxon>
        <taxon>Alexandrium</taxon>
    </lineage>
</organism>
<dbReference type="CDD" id="cd05117">
    <property type="entry name" value="STKc_CAMK"/>
    <property type="match status" value="1"/>
</dbReference>
<evidence type="ECO:0000259" key="18">
    <source>
        <dbReference type="PROSITE" id="PS50222"/>
    </source>
</evidence>
<keyword evidence="4" id="KW-0723">Serine/threonine-protein kinase</keyword>
<evidence type="ECO:0000256" key="15">
    <source>
        <dbReference type="PROSITE-ProRule" id="PRU10141"/>
    </source>
</evidence>
<dbReference type="PROSITE" id="PS00108">
    <property type="entry name" value="PROTEIN_KINASE_ST"/>
    <property type="match status" value="1"/>
</dbReference>
<dbReference type="SUPFAM" id="SSF47473">
    <property type="entry name" value="EF-hand"/>
    <property type="match status" value="1"/>
</dbReference>
<feature type="region of interest" description="Disordered" evidence="16">
    <location>
        <begin position="760"/>
        <end position="784"/>
    </location>
</feature>
<evidence type="ECO:0000256" key="7">
    <source>
        <dbReference type="ARBA" id="ARBA00022737"/>
    </source>
</evidence>
<evidence type="ECO:0000256" key="14">
    <source>
        <dbReference type="ARBA" id="ARBA00048679"/>
    </source>
</evidence>
<feature type="region of interest" description="Disordered" evidence="16">
    <location>
        <begin position="697"/>
        <end position="743"/>
    </location>
</feature>
<dbReference type="InterPro" id="IPR002048">
    <property type="entry name" value="EF_hand_dom"/>
</dbReference>
<feature type="compositionally biased region" description="Low complexity" evidence="16">
    <location>
        <begin position="73"/>
        <end position="97"/>
    </location>
</feature>
<dbReference type="EMBL" id="HBNR01068442">
    <property type="protein sequence ID" value="CAE4641830.1"/>
    <property type="molecule type" value="Transcribed_RNA"/>
</dbReference>
<dbReference type="InterPro" id="IPR050205">
    <property type="entry name" value="CDPK_Ser/Thr_kinases"/>
</dbReference>
<feature type="domain" description="EF-hand" evidence="18">
    <location>
        <begin position="827"/>
        <end position="862"/>
    </location>
</feature>
<accession>A0A7S4SD61</accession>
<dbReference type="PANTHER" id="PTHR24349">
    <property type="entry name" value="SERINE/THREONINE-PROTEIN KINASE"/>
    <property type="match status" value="1"/>
</dbReference>
<keyword evidence="9" id="KW-0418">Kinase</keyword>
<dbReference type="FunFam" id="1.10.510.10:FF:000571">
    <property type="entry name" value="Maternal embryonic leucine zipper kinase"/>
    <property type="match status" value="1"/>
</dbReference>
<evidence type="ECO:0000256" key="2">
    <source>
        <dbReference type="ARBA" id="ARBA00011245"/>
    </source>
</evidence>
<dbReference type="Pfam" id="PF13499">
    <property type="entry name" value="EF-hand_7"/>
    <property type="match status" value="1"/>
</dbReference>
<feature type="compositionally biased region" description="Polar residues" evidence="16">
    <location>
        <begin position="190"/>
        <end position="204"/>
    </location>
</feature>
<feature type="binding site" evidence="15">
    <location>
        <position position="343"/>
    </location>
    <ligand>
        <name>ATP</name>
        <dbReference type="ChEBI" id="CHEBI:30616"/>
    </ligand>
</feature>
<evidence type="ECO:0000256" key="12">
    <source>
        <dbReference type="ARBA" id="ARBA00024334"/>
    </source>
</evidence>
<dbReference type="PROSITE" id="PS50222">
    <property type="entry name" value="EF_HAND_2"/>
    <property type="match status" value="2"/>
</dbReference>
<evidence type="ECO:0000256" key="9">
    <source>
        <dbReference type="ARBA" id="ARBA00022777"/>
    </source>
</evidence>
<name>A0A7S4SD61_9DINO</name>
<dbReference type="FunFam" id="3.30.200.20:FF:000315">
    <property type="entry name" value="Calcium-dependent protein kinase 3"/>
    <property type="match status" value="1"/>
</dbReference>
<feature type="compositionally biased region" description="Low complexity" evidence="16">
    <location>
        <begin position="723"/>
        <end position="737"/>
    </location>
</feature>
<dbReference type="InterPro" id="IPR000719">
    <property type="entry name" value="Prot_kinase_dom"/>
</dbReference>
<evidence type="ECO:0000256" key="1">
    <source>
        <dbReference type="ARBA" id="ARBA00001946"/>
    </source>
</evidence>
<keyword evidence="10" id="KW-0106">Calcium</keyword>
<evidence type="ECO:0000256" key="8">
    <source>
        <dbReference type="ARBA" id="ARBA00022741"/>
    </source>
</evidence>
<dbReference type="PROSITE" id="PS00107">
    <property type="entry name" value="PROTEIN_KINASE_ATP"/>
    <property type="match status" value="1"/>
</dbReference>
<dbReference type="GO" id="GO:0005524">
    <property type="term" value="F:ATP binding"/>
    <property type="evidence" value="ECO:0007669"/>
    <property type="project" value="UniProtKB-UniRule"/>
</dbReference>
<feature type="region of interest" description="Disordered" evidence="16">
    <location>
        <begin position="19"/>
        <end position="119"/>
    </location>
</feature>
<dbReference type="PROSITE" id="PS50011">
    <property type="entry name" value="PROTEIN_KINASE_DOM"/>
    <property type="match status" value="1"/>
</dbReference>
<gene>
    <name evidence="19" type="ORF">AMON00008_LOCUS48446</name>
</gene>
<feature type="domain" description="Protein kinase" evidence="17">
    <location>
        <begin position="314"/>
        <end position="587"/>
    </location>
</feature>
<keyword evidence="11 15" id="KW-0067">ATP-binding</keyword>
<comment type="similarity">
    <text evidence="12">Belongs to the protein kinase superfamily. Ser/Thr protein kinase family. CDPK subfamily.</text>
</comment>
<feature type="domain" description="EF-hand" evidence="18">
    <location>
        <begin position="863"/>
        <end position="898"/>
    </location>
</feature>
<dbReference type="AlphaFoldDB" id="A0A7S4SD61"/>
<dbReference type="CDD" id="cd00051">
    <property type="entry name" value="EFh"/>
    <property type="match status" value="1"/>
</dbReference>
<evidence type="ECO:0000313" key="19">
    <source>
        <dbReference type="EMBL" id="CAE4641830.1"/>
    </source>
</evidence>
<evidence type="ECO:0000256" key="4">
    <source>
        <dbReference type="ARBA" id="ARBA00022527"/>
    </source>
</evidence>
<comment type="subunit">
    <text evidence="2">Monomer.</text>
</comment>
<dbReference type="SUPFAM" id="SSF56112">
    <property type="entry name" value="Protein kinase-like (PK-like)"/>
    <property type="match status" value="1"/>
</dbReference>
<proteinExistence type="inferred from homology"/>
<evidence type="ECO:0000256" key="3">
    <source>
        <dbReference type="ARBA" id="ARBA00012513"/>
    </source>
</evidence>
<dbReference type="InterPro" id="IPR008271">
    <property type="entry name" value="Ser/Thr_kinase_AS"/>
</dbReference>
<dbReference type="Gene3D" id="1.10.510.10">
    <property type="entry name" value="Transferase(Phosphotransferase) domain 1"/>
    <property type="match status" value="1"/>
</dbReference>
<feature type="compositionally biased region" description="Low complexity" evidence="16">
    <location>
        <begin position="258"/>
        <end position="276"/>
    </location>
</feature>
<comment type="catalytic activity">
    <reaction evidence="13">
        <text>L-threonyl-[protein] + ATP = O-phospho-L-threonyl-[protein] + ADP + H(+)</text>
        <dbReference type="Rhea" id="RHEA:46608"/>
        <dbReference type="Rhea" id="RHEA-COMP:11060"/>
        <dbReference type="Rhea" id="RHEA-COMP:11605"/>
        <dbReference type="ChEBI" id="CHEBI:15378"/>
        <dbReference type="ChEBI" id="CHEBI:30013"/>
        <dbReference type="ChEBI" id="CHEBI:30616"/>
        <dbReference type="ChEBI" id="CHEBI:61977"/>
        <dbReference type="ChEBI" id="CHEBI:456216"/>
        <dbReference type="EC" id="2.7.11.1"/>
    </reaction>
</comment>
<dbReference type="GO" id="GO:0004674">
    <property type="term" value="F:protein serine/threonine kinase activity"/>
    <property type="evidence" value="ECO:0007669"/>
    <property type="project" value="UniProtKB-KW"/>
</dbReference>
<dbReference type="Pfam" id="PF00069">
    <property type="entry name" value="Pkinase"/>
    <property type="match status" value="1"/>
</dbReference>
<dbReference type="InterPro" id="IPR011009">
    <property type="entry name" value="Kinase-like_dom_sf"/>
</dbReference>
<evidence type="ECO:0000256" key="10">
    <source>
        <dbReference type="ARBA" id="ARBA00022837"/>
    </source>
</evidence>
<sequence length="905" mass="97446">MAGADADGLSLYPPTAAARLAERIRASPDTPGPEELNSPEQKRTPAPQWRSPARSPNFHADCGFNSPGPSGTALPAGAASSEARAAAPASPAPSVSSHEVGCQELSREPAAHSPMQGLGLPGVTSREAVAAATAVGGGLGLPGVTSREAAAAAGGGLGLPGIISRDGVGLGLPGVAHRTAAERPPERPTNYVTDTITTPQNRESQAGGRVSQRGFVQVDGSAGRVPVTGLPKWARQSSLGSSGLSGLLPDPDTPSHKSSQVSSAAAPPSLASSVNSSSFLGPTRFDSSVSIHWSPQNVLVQSWHRTLSETYTDYNMVNMVGSGQHGAVFIVQHKRSERYYACKVMNKDSHEPEALRREIASLRRLDHPNIVRLYETLEDRDTLCLLMELCLGGDLFSRVAEERRLTEQVARVFAEQLLSALAYCHSMGVVHRDIKPENVLLETEDPACLTVKLADFGIAAFIQPSRRSSWTGGAGAAGGEVNGSLPYMAPEMFTKDWNTLVKQSQGSWQLLGAPDLWSCGVLIHFMLSGQLPFGESEAAICSGEPPKFSDEVWRSISVNAVDLVRRLLNPDIQARWTAQQALRHDWFRRTNSAAPAVHSFGMGLPGQVDGTPQHADGRNELARGLLRCLKRWQRMPQLKRIAVAAIAKRLESDHPSQRTAQSIYRTFNPSGDKLRCDQLVFELDAALREALATPTEFASSYSQEEVSEVDSPFPMNRDSTGLSFSSERSASSSGSSSVKGNRTLTGLHVRRNIKAMVRRLSRLSEETPTTGGSPGAGRSPGMLSDEQEDLVSLTELKYLIDKLDGAKNGIVDYTLVVATLLPPDVYHDDARIEEVFDAFDFRQRGSIKPEDLQTFLSAGMRAKELRHFAELISPFDLKGDGALDFDAFRRMMVQDSGHWGREGGA</sequence>
<evidence type="ECO:0000256" key="6">
    <source>
        <dbReference type="ARBA" id="ARBA00022723"/>
    </source>
</evidence>
<evidence type="ECO:0000259" key="17">
    <source>
        <dbReference type="PROSITE" id="PS50011"/>
    </source>
</evidence>
<dbReference type="InterPro" id="IPR017441">
    <property type="entry name" value="Protein_kinase_ATP_BS"/>
</dbReference>
<evidence type="ECO:0000256" key="11">
    <source>
        <dbReference type="ARBA" id="ARBA00022840"/>
    </source>
</evidence>
<dbReference type="Gene3D" id="1.10.238.10">
    <property type="entry name" value="EF-hand"/>
    <property type="match status" value="1"/>
</dbReference>
<feature type="region of interest" description="Disordered" evidence="16">
    <location>
        <begin position="241"/>
        <end position="276"/>
    </location>
</feature>